<evidence type="ECO:0000256" key="1">
    <source>
        <dbReference type="SAM" id="MobiDB-lite"/>
    </source>
</evidence>
<dbReference type="OrthoDB" id="2095648at2759"/>
<comment type="caution">
    <text evidence="3">The sequence shown here is derived from an EMBL/GenBank/DDBJ whole genome shotgun (WGS) entry which is preliminary data.</text>
</comment>
<evidence type="ECO:0000313" key="3">
    <source>
        <dbReference type="EMBL" id="PWA71604.1"/>
    </source>
</evidence>
<dbReference type="Gene3D" id="1.20.1280.50">
    <property type="match status" value="1"/>
</dbReference>
<feature type="region of interest" description="Disordered" evidence="1">
    <location>
        <begin position="1"/>
        <end position="48"/>
    </location>
</feature>
<dbReference type="InterPro" id="IPR036047">
    <property type="entry name" value="F-box-like_dom_sf"/>
</dbReference>
<dbReference type="InterPro" id="IPR032675">
    <property type="entry name" value="LRR_dom_sf"/>
</dbReference>
<dbReference type="PANTHER" id="PTHR38926:SF80">
    <property type="entry name" value="F-BOX DOMAIN, LEUCINE-RICH REPEAT DOMAIN SUPERFAMILY"/>
    <property type="match status" value="1"/>
</dbReference>
<dbReference type="SUPFAM" id="SSF52047">
    <property type="entry name" value="RNI-like"/>
    <property type="match status" value="1"/>
</dbReference>
<dbReference type="Gene3D" id="3.80.10.10">
    <property type="entry name" value="Ribonuclease Inhibitor"/>
    <property type="match status" value="1"/>
</dbReference>
<dbReference type="Pfam" id="PF12937">
    <property type="entry name" value="F-box-like"/>
    <property type="match status" value="1"/>
</dbReference>
<evidence type="ECO:0000259" key="2">
    <source>
        <dbReference type="PROSITE" id="PS50181"/>
    </source>
</evidence>
<sequence length="341" mass="39498">MVSDGKKSSNQKSVPKVKMQYPIISCASKSGRKRARNRKPVPKGKESSRNWLDLPSDLAVNILHRVGVIDILENAQKVCTTWRKICQEPVMWRVIHMDASLSSHRRIHLREICKIDVDRSQGQLVDITIIDFCNNDLLEYIADRSSHLRRLEITRLYSIMNVIWTEALKKFPSLEGLSLHKMDIYKEAIATAGRHCPLLKTFKAHQDPPRYPDHFTRNNLPIAIGKYLHELRHLELIGNVMTDIGLEAILDGCRHLESLDLRLCFYVSLKATDLGKRCSRQLKYFKYPENCLDDCPYKAKNDNASKDGQNPNRCRRCALTTTERDYNDGGWTDFYREYYSL</sequence>
<dbReference type="PANTHER" id="PTHR38926">
    <property type="entry name" value="F-BOX DOMAIN CONTAINING PROTEIN, EXPRESSED"/>
    <property type="match status" value="1"/>
</dbReference>
<feature type="domain" description="F-box" evidence="2">
    <location>
        <begin position="48"/>
        <end position="95"/>
    </location>
</feature>
<proteinExistence type="predicted"/>
<organism evidence="3 4">
    <name type="scientific">Artemisia annua</name>
    <name type="common">Sweet wormwood</name>
    <dbReference type="NCBI Taxonomy" id="35608"/>
    <lineage>
        <taxon>Eukaryota</taxon>
        <taxon>Viridiplantae</taxon>
        <taxon>Streptophyta</taxon>
        <taxon>Embryophyta</taxon>
        <taxon>Tracheophyta</taxon>
        <taxon>Spermatophyta</taxon>
        <taxon>Magnoliopsida</taxon>
        <taxon>eudicotyledons</taxon>
        <taxon>Gunneridae</taxon>
        <taxon>Pentapetalae</taxon>
        <taxon>asterids</taxon>
        <taxon>campanulids</taxon>
        <taxon>Asterales</taxon>
        <taxon>Asteraceae</taxon>
        <taxon>Asteroideae</taxon>
        <taxon>Anthemideae</taxon>
        <taxon>Artemisiinae</taxon>
        <taxon>Artemisia</taxon>
    </lineage>
</organism>
<dbReference type="AlphaFoldDB" id="A0A2U1NDK9"/>
<dbReference type="PROSITE" id="PS50181">
    <property type="entry name" value="FBOX"/>
    <property type="match status" value="1"/>
</dbReference>
<feature type="compositionally biased region" description="Basic residues" evidence="1">
    <location>
        <begin position="30"/>
        <end position="42"/>
    </location>
</feature>
<keyword evidence="4" id="KW-1185">Reference proteome</keyword>
<evidence type="ECO:0000313" key="4">
    <source>
        <dbReference type="Proteomes" id="UP000245207"/>
    </source>
</evidence>
<dbReference type="SUPFAM" id="SSF81383">
    <property type="entry name" value="F-box domain"/>
    <property type="match status" value="1"/>
</dbReference>
<dbReference type="STRING" id="35608.A0A2U1NDK9"/>
<name>A0A2U1NDK9_ARTAN</name>
<dbReference type="CDD" id="cd22164">
    <property type="entry name" value="F-box_AtSKIP19-like"/>
    <property type="match status" value="1"/>
</dbReference>
<dbReference type="EMBL" id="PKPP01003052">
    <property type="protein sequence ID" value="PWA71604.1"/>
    <property type="molecule type" value="Genomic_DNA"/>
</dbReference>
<gene>
    <name evidence="3" type="ORF">CTI12_AA278870</name>
</gene>
<dbReference type="InterPro" id="IPR001810">
    <property type="entry name" value="F-box_dom"/>
</dbReference>
<protein>
    <submittedName>
        <fullName evidence="3">F-box domain, Leucine-rich repeat domain, L domain-like protein</fullName>
    </submittedName>
</protein>
<accession>A0A2U1NDK9</accession>
<reference evidence="3 4" key="1">
    <citation type="journal article" date="2018" name="Mol. Plant">
        <title>The genome of Artemisia annua provides insight into the evolution of Asteraceae family and artemisinin biosynthesis.</title>
        <authorList>
            <person name="Shen Q."/>
            <person name="Zhang L."/>
            <person name="Liao Z."/>
            <person name="Wang S."/>
            <person name="Yan T."/>
            <person name="Shi P."/>
            <person name="Liu M."/>
            <person name="Fu X."/>
            <person name="Pan Q."/>
            <person name="Wang Y."/>
            <person name="Lv Z."/>
            <person name="Lu X."/>
            <person name="Zhang F."/>
            <person name="Jiang W."/>
            <person name="Ma Y."/>
            <person name="Chen M."/>
            <person name="Hao X."/>
            <person name="Li L."/>
            <person name="Tang Y."/>
            <person name="Lv G."/>
            <person name="Zhou Y."/>
            <person name="Sun X."/>
            <person name="Brodelius P.E."/>
            <person name="Rose J.K.C."/>
            <person name="Tang K."/>
        </authorList>
    </citation>
    <scope>NUCLEOTIDE SEQUENCE [LARGE SCALE GENOMIC DNA]</scope>
    <source>
        <strain evidence="4">cv. Huhao1</strain>
        <tissue evidence="3">Leaf</tissue>
    </source>
</reference>
<dbReference type="Proteomes" id="UP000245207">
    <property type="component" value="Unassembled WGS sequence"/>
</dbReference>